<evidence type="ECO:0000256" key="6">
    <source>
        <dbReference type="ARBA" id="ARBA00022679"/>
    </source>
</evidence>
<dbReference type="GO" id="GO:0004315">
    <property type="term" value="F:3-oxoacyl-[acyl-carrier-protein] synthase activity"/>
    <property type="evidence" value="ECO:0007669"/>
    <property type="project" value="UniProtKB-UniRule"/>
</dbReference>
<keyword evidence="6 11" id="KW-0808">Transferase</keyword>
<dbReference type="InterPro" id="IPR016039">
    <property type="entry name" value="Thiolase-like"/>
</dbReference>
<comment type="caution">
    <text evidence="15">The sequence shown here is derived from an EMBL/GenBank/DDBJ whole genome shotgun (WGS) entry which is preliminary data.</text>
</comment>
<dbReference type="AlphaFoldDB" id="A0A8J6MXR4"/>
<gene>
    <name evidence="15" type="primary">fabF</name>
    <name evidence="15" type="ORF">H8E19_06835</name>
</gene>
<dbReference type="InterPro" id="IPR000794">
    <property type="entry name" value="Beta-ketoacyl_synthase"/>
</dbReference>
<keyword evidence="5 11" id="KW-0444">Lipid biosynthesis</keyword>
<evidence type="ECO:0000259" key="14">
    <source>
        <dbReference type="PROSITE" id="PS52004"/>
    </source>
</evidence>
<evidence type="ECO:0000256" key="11">
    <source>
        <dbReference type="PIRNR" id="PIRNR000447"/>
    </source>
</evidence>
<evidence type="ECO:0000256" key="3">
    <source>
        <dbReference type="ARBA" id="ARBA00012356"/>
    </source>
</evidence>
<evidence type="ECO:0000256" key="1">
    <source>
        <dbReference type="ARBA" id="ARBA00005194"/>
    </source>
</evidence>
<keyword evidence="10 11" id="KW-0012">Acyltransferase</keyword>
<comment type="function">
    <text evidence="11">Involved in the type II fatty acid elongation cycle. Catalyzes the elongation of a wide range of acyl-ACP by the addition of two carbons from malonyl-ACP to an acyl acceptor. Can efficiently catalyze the conversion of palmitoleoyl-ACP (cis-hexadec-9-enoyl-ACP) to cis-vaccenoyl-ACP (cis-octadec-11-enoyl-ACP), an essential step in the thermal regulation of fatty acid composition.</text>
</comment>
<keyword evidence="8" id="KW-0443">Lipid metabolism</keyword>
<dbReference type="InterPro" id="IPR014030">
    <property type="entry name" value="Ketoacyl_synth_N"/>
</dbReference>
<dbReference type="PROSITE" id="PS52004">
    <property type="entry name" value="KS3_2"/>
    <property type="match status" value="1"/>
</dbReference>
<protein>
    <recommendedName>
        <fullName evidence="4 11">3-oxoacyl-[acyl-carrier-protein] synthase 2</fullName>
        <ecNumber evidence="3 11">2.3.1.179</ecNumber>
    </recommendedName>
</protein>
<dbReference type="NCBIfam" id="NF004970">
    <property type="entry name" value="PRK06333.1"/>
    <property type="match status" value="1"/>
</dbReference>
<sequence>MTRRVVVTGLGMVTPLGTGVEKNWEAACSGTSGIGPITKFDATGFPARIAGEVTDFRPQDFMDKQRIRRFDIFIHYAIASARMAMEDSGLKLNDKNAHKVGCVTGSGLGGLGMLEHFHSVLMEKGPKRISPFFIPGIIANMAPGQIAIEFGAKGPNLSIETACAASTHAVGEAFRLIRDGISDVMITGGAEAVITPLALGGFCSMRALSTRNDEPEKASRPFDLDRDGFIMGEGAGILILEDLECALERGANIYGEVVGYGLSGDAYHVSAPEPEGEGAIHCMKGALDFAGLIPEDIDYINAHGTSTKLNDLSENKAIKSVFGDHAYKLSISSTKSVTGHLLGGAGGIESIFTLLTIKNGIIPPTMNYETPDPECDLDYVPNTARKAKVRTAMSNSFGFGGTNATLIFRAYEANN</sequence>
<comment type="catalytic activity">
    <reaction evidence="11">
        <text>(9Z)-hexadecenoyl-[ACP] + malonyl-[ACP] + H(+) = 3-oxo-(11Z)-octadecenoyl-[ACP] + holo-[ACP] + CO2</text>
        <dbReference type="Rhea" id="RHEA:55040"/>
        <dbReference type="Rhea" id="RHEA-COMP:9623"/>
        <dbReference type="Rhea" id="RHEA-COMP:9685"/>
        <dbReference type="Rhea" id="RHEA-COMP:10800"/>
        <dbReference type="Rhea" id="RHEA-COMP:14074"/>
        <dbReference type="ChEBI" id="CHEBI:15378"/>
        <dbReference type="ChEBI" id="CHEBI:16526"/>
        <dbReference type="ChEBI" id="CHEBI:64479"/>
        <dbReference type="ChEBI" id="CHEBI:78449"/>
        <dbReference type="ChEBI" id="CHEBI:83989"/>
        <dbReference type="ChEBI" id="CHEBI:138538"/>
        <dbReference type="EC" id="2.3.1.179"/>
    </reaction>
</comment>
<reference evidence="15 16" key="1">
    <citation type="submission" date="2020-08" db="EMBL/GenBank/DDBJ databases">
        <title>Bridging the membrane lipid divide: bacteria of the FCB group superphylum have the potential to synthesize archaeal ether lipids.</title>
        <authorList>
            <person name="Villanueva L."/>
            <person name="Von Meijenfeldt F.A.B."/>
            <person name="Westbye A.B."/>
            <person name="Yadav S."/>
            <person name="Hopmans E.C."/>
            <person name="Dutilh B.E."/>
            <person name="Sinninghe Damste J.S."/>
        </authorList>
    </citation>
    <scope>NUCLEOTIDE SEQUENCE [LARGE SCALE GENOMIC DNA]</scope>
    <source>
        <strain evidence="15">NIOZ-UU27</strain>
    </source>
</reference>
<dbReference type="Proteomes" id="UP000650524">
    <property type="component" value="Unassembled WGS sequence"/>
</dbReference>
<dbReference type="InterPro" id="IPR017568">
    <property type="entry name" value="3-oxoacyl-ACP_synth-2"/>
</dbReference>
<evidence type="ECO:0000256" key="8">
    <source>
        <dbReference type="ARBA" id="ARBA00023098"/>
    </source>
</evidence>
<dbReference type="FunFam" id="3.40.47.10:FF:000009">
    <property type="entry name" value="3-oxoacyl-[acyl-carrier-protein] synthase 2"/>
    <property type="match status" value="1"/>
</dbReference>
<dbReference type="UniPathway" id="UPA00094"/>
<dbReference type="PROSITE" id="PS00606">
    <property type="entry name" value="KS3_1"/>
    <property type="match status" value="1"/>
</dbReference>
<dbReference type="EMBL" id="JACNJD010000186">
    <property type="protein sequence ID" value="MBC8177107.1"/>
    <property type="molecule type" value="Genomic_DNA"/>
</dbReference>
<dbReference type="CDD" id="cd00834">
    <property type="entry name" value="KAS_I_II"/>
    <property type="match status" value="1"/>
</dbReference>
<dbReference type="GO" id="GO:0006633">
    <property type="term" value="P:fatty acid biosynthetic process"/>
    <property type="evidence" value="ECO:0007669"/>
    <property type="project" value="UniProtKB-UniRule"/>
</dbReference>
<accession>A0A8J6MXR4</accession>
<feature type="domain" description="Ketosynthase family 3 (KS3)" evidence="14">
    <location>
        <begin position="2"/>
        <end position="410"/>
    </location>
</feature>
<dbReference type="PIRSF" id="PIRSF000447">
    <property type="entry name" value="KAS_II"/>
    <property type="match status" value="1"/>
</dbReference>
<dbReference type="InterPro" id="IPR014031">
    <property type="entry name" value="Ketoacyl_synth_C"/>
</dbReference>
<name>A0A8J6MXR4_9DELT</name>
<evidence type="ECO:0000256" key="12">
    <source>
        <dbReference type="PIRSR" id="PIRSR000447-1"/>
    </source>
</evidence>
<dbReference type="Pfam" id="PF00109">
    <property type="entry name" value="ketoacyl-synt"/>
    <property type="match status" value="1"/>
</dbReference>
<evidence type="ECO:0000256" key="13">
    <source>
        <dbReference type="RuleBase" id="RU003694"/>
    </source>
</evidence>
<comment type="catalytic activity">
    <reaction evidence="11">
        <text>a fatty acyl-[ACP] + malonyl-[ACP] + H(+) = a 3-oxoacyl-[ACP] + holo-[ACP] + CO2</text>
        <dbReference type="Rhea" id="RHEA:22836"/>
        <dbReference type="Rhea" id="RHEA-COMP:9623"/>
        <dbReference type="Rhea" id="RHEA-COMP:9685"/>
        <dbReference type="Rhea" id="RHEA-COMP:9916"/>
        <dbReference type="Rhea" id="RHEA-COMP:14125"/>
        <dbReference type="ChEBI" id="CHEBI:15378"/>
        <dbReference type="ChEBI" id="CHEBI:16526"/>
        <dbReference type="ChEBI" id="CHEBI:64479"/>
        <dbReference type="ChEBI" id="CHEBI:78449"/>
        <dbReference type="ChEBI" id="CHEBI:78776"/>
        <dbReference type="ChEBI" id="CHEBI:138651"/>
    </reaction>
</comment>
<evidence type="ECO:0000256" key="2">
    <source>
        <dbReference type="ARBA" id="ARBA00008467"/>
    </source>
</evidence>
<evidence type="ECO:0000256" key="10">
    <source>
        <dbReference type="ARBA" id="ARBA00023315"/>
    </source>
</evidence>
<dbReference type="Pfam" id="PF02801">
    <property type="entry name" value="Ketoacyl-synt_C"/>
    <property type="match status" value="1"/>
</dbReference>
<evidence type="ECO:0000256" key="4">
    <source>
        <dbReference type="ARBA" id="ARBA00014657"/>
    </source>
</evidence>
<evidence type="ECO:0000256" key="7">
    <source>
        <dbReference type="ARBA" id="ARBA00022832"/>
    </source>
</evidence>
<dbReference type="NCBIfam" id="TIGR03150">
    <property type="entry name" value="fabF"/>
    <property type="match status" value="1"/>
</dbReference>
<dbReference type="Gene3D" id="3.40.47.10">
    <property type="match status" value="1"/>
</dbReference>
<comment type="similarity">
    <text evidence="2 11 13">Belongs to the thiolase-like superfamily. Beta-ketoacyl-ACP synthases family.</text>
</comment>
<dbReference type="InterPro" id="IPR018201">
    <property type="entry name" value="Ketoacyl_synth_AS"/>
</dbReference>
<dbReference type="GO" id="GO:0005829">
    <property type="term" value="C:cytosol"/>
    <property type="evidence" value="ECO:0007669"/>
    <property type="project" value="TreeGrafter"/>
</dbReference>
<organism evidence="15 16">
    <name type="scientific">Candidatus Desulfacyla euxinica</name>
    <dbReference type="NCBI Taxonomy" id="2841693"/>
    <lineage>
        <taxon>Bacteria</taxon>
        <taxon>Deltaproteobacteria</taxon>
        <taxon>Candidatus Desulfacyla</taxon>
    </lineage>
</organism>
<keyword evidence="7" id="KW-0276">Fatty acid metabolism</keyword>
<keyword evidence="9 11" id="KW-0275">Fatty acid biosynthesis</keyword>
<dbReference type="SUPFAM" id="SSF53901">
    <property type="entry name" value="Thiolase-like"/>
    <property type="match status" value="2"/>
</dbReference>
<dbReference type="PANTHER" id="PTHR11712">
    <property type="entry name" value="POLYKETIDE SYNTHASE-RELATED"/>
    <property type="match status" value="1"/>
</dbReference>
<dbReference type="NCBIfam" id="NF005589">
    <property type="entry name" value="PRK07314.1"/>
    <property type="match status" value="1"/>
</dbReference>
<evidence type="ECO:0000256" key="9">
    <source>
        <dbReference type="ARBA" id="ARBA00023160"/>
    </source>
</evidence>
<evidence type="ECO:0000256" key="5">
    <source>
        <dbReference type="ARBA" id="ARBA00022516"/>
    </source>
</evidence>
<dbReference type="SMART" id="SM00825">
    <property type="entry name" value="PKS_KS"/>
    <property type="match status" value="1"/>
</dbReference>
<evidence type="ECO:0000313" key="15">
    <source>
        <dbReference type="EMBL" id="MBC8177107.1"/>
    </source>
</evidence>
<feature type="active site" description="For beta-ketoacyl synthase activity" evidence="12">
    <location>
        <position position="163"/>
    </location>
</feature>
<dbReference type="PANTHER" id="PTHR11712:SF336">
    <property type="entry name" value="3-OXOACYL-[ACYL-CARRIER-PROTEIN] SYNTHASE, MITOCHONDRIAL"/>
    <property type="match status" value="1"/>
</dbReference>
<dbReference type="EC" id="2.3.1.179" evidence="3 11"/>
<evidence type="ECO:0000313" key="16">
    <source>
        <dbReference type="Proteomes" id="UP000650524"/>
    </source>
</evidence>
<comment type="pathway">
    <text evidence="1 11">Lipid metabolism; fatty acid biosynthesis.</text>
</comment>
<dbReference type="InterPro" id="IPR020841">
    <property type="entry name" value="PKS_Beta-ketoAc_synthase_dom"/>
</dbReference>
<proteinExistence type="inferred from homology"/>